<comment type="caution">
    <text evidence="2">The sequence shown here is derived from an EMBL/GenBank/DDBJ whole genome shotgun (WGS) entry which is preliminary data.</text>
</comment>
<keyword evidence="3" id="KW-1185">Reference proteome</keyword>
<evidence type="ECO:0000313" key="3">
    <source>
        <dbReference type="Proteomes" id="UP001458880"/>
    </source>
</evidence>
<accession>A0AAW1JF46</accession>
<sequence length="201" mass="22923">MFDVPLIPFTSCSHIFNTFYDNNNKQNLYFQFASNANLPERELPPDPIYQYTRHRPSGIRVTVRHSPESVGERMRGEDYRGRYPEHIPRTIDREEISLICYPERAPEPRLRCGGGVASVSARWAGPHAPQQLRINKRTSEDICLSVRDSKGQSNVDARPCEKDKRNARGVVSRGDGITERGPRKTQSAPICSLARRRSDKT</sequence>
<gene>
    <name evidence="2" type="ORF">QE152_g30238</name>
</gene>
<organism evidence="2 3">
    <name type="scientific">Popillia japonica</name>
    <name type="common">Japanese beetle</name>
    <dbReference type="NCBI Taxonomy" id="7064"/>
    <lineage>
        <taxon>Eukaryota</taxon>
        <taxon>Metazoa</taxon>
        <taxon>Ecdysozoa</taxon>
        <taxon>Arthropoda</taxon>
        <taxon>Hexapoda</taxon>
        <taxon>Insecta</taxon>
        <taxon>Pterygota</taxon>
        <taxon>Neoptera</taxon>
        <taxon>Endopterygota</taxon>
        <taxon>Coleoptera</taxon>
        <taxon>Polyphaga</taxon>
        <taxon>Scarabaeiformia</taxon>
        <taxon>Scarabaeidae</taxon>
        <taxon>Rutelinae</taxon>
        <taxon>Popillia</taxon>
    </lineage>
</organism>
<dbReference type="EMBL" id="JASPKY010000402">
    <property type="protein sequence ID" value="KAK9701978.1"/>
    <property type="molecule type" value="Genomic_DNA"/>
</dbReference>
<name>A0AAW1JF46_POPJA</name>
<proteinExistence type="predicted"/>
<evidence type="ECO:0000256" key="1">
    <source>
        <dbReference type="SAM" id="MobiDB-lite"/>
    </source>
</evidence>
<dbReference type="AlphaFoldDB" id="A0AAW1JF46"/>
<reference evidence="2 3" key="1">
    <citation type="journal article" date="2024" name="BMC Genomics">
        <title>De novo assembly and annotation of Popillia japonica's genome with initial clues to its potential as an invasive pest.</title>
        <authorList>
            <person name="Cucini C."/>
            <person name="Boschi S."/>
            <person name="Funari R."/>
            <person name="Cardaioli E."/>
            <person name="Iannotti N."/>
            <person name="Marturano G."/>
            <person name="Paoli F."/>
            <person name="Bruttini M."/>
            <person name="Carapelli A."/>
            <person name="Frati F."/>
            <person name="Nardi F."/>
        </authorList>
    </citation>
    <scope>NUCLEOTIDE SEQUENCE [LARGE SCALE GENOMIC DNA]</scope>
    <source>
        <strain evidence="2">DMR45628</strain>
    </source>
</reference>
<feature type="region of interest" description="Disordered" evidence="1">
    <location>
        <begin position="148"/>
        <end position="201"/>
    </location>
</feature>
<evidence type="ECO:0000313" key="2">
    <source>
        <dbReference type="EMBL" id="KAK9701978.1"/>
    </source>
</evidence>
<dbReference type="Proteomes" id="UP001458880">
    <property type="component" value="Unassembled WGS sequence"/>
</dbReference>
<protein>
    <submittedName>
        <fullName evidence="2">Uncharacterized protein</fullName>
    </submittedName>
</protein>